<evidence type="ECO:0000256" key="5">
    <source>
        <dbReference type="ARBA" id="ARBA00022664"/>
    </source>
</evidence>
<dbReference type="Gene3D" id="3.30.70.660">
    <property type="entry name" value="Pseudouridine synthase I, catalytic domain, C-terminal subdomain"/>
    <property type="match status" value="1"/>
</dbReference>
<dbReference type="GO" id="GO:1990481">
    <property type="term" value="P:mRNA pseudouridine synthesis"/>
    <property type="evidence" value="ECO:0007669"/>
    <property type="project" value="TreeGrafter"/>
</dbReference>
<dbReference type="InterPro" id="IPR020094">
    <property type="entry name" value="TruA/RsuA/RluB/E/F_N"/>
</dbReference>
<evidence type="ECO:0000256" key="10">
    <source>
        <dbReference type="ARBA" id="ARBA00053072"/>
    </source>
</evidence>
<dbReference type="InParanoid" id="F0XNJ4"/>
<dbReference type="eggNOG" id="KOG2553">
    <property type="taxonomic scope" value="Eukaryota"/>
</dbReference>
<comment type="catalytic activity">
    <reaction evidence="2">
        <text>uridine in snRNA = pseudouridine in snRNA</text>
        <dbReference type="Rhea" id="RHEA:51124"/>
        <dbReference type="Rhea" id="RHEA-COMP:12891"/>
        <dbReference type="Rhea" id="RHEA-COMP:12892"/>
        <dbReference type="ChEBI" id="CHEBI:65314"/>
        <dbReference type="ChEBI" id="CHEBI:65315"/>
    </reaction>
</comment>
<evidence type="ECO:0000256" key="12">
    <source>
        <dbReference type="ARBA" id="ARBA00079072"/>
    </source>
</evidence>
<protein>
    <recommendedName>
        <fullName evidence="11">tRNA pseudouridine synthase 1</fullName>
    </recommendedName>
    <alternativeName>
        <fullName evidence="12">tRNA pseudouridylate synthase 1</fullName>
    </alternativeName>
    <alternativeName>
        <fullName evidence="13">tRNA-uridine isomerase 1</fullName>
    </alternativeName>
</protein>
<evidence type="ECO:0000313" key="19">
    <source>
        <dbReference type="Proteomes" id="UP000007796"/>
    </source>
</evidence>
<dbReference type="InterPro" id="IPR020097">
    <property type="entry name" value="PsdUridine_synth_TruA_a/b_dom"/>
</dbReference>
<feature type="compositionally biased region" description="Acidic residues" evidence="16">
    <location>
        <begin position="886"/>
        <end position="899"/>
    </location>
</feature>
<accession>F0XNJ4</accession>
<dbReference type="EMBL" id="GL629801">
    <property type="protein sequence ID" value="EFX00500.1"/>
    <property type="molecule type" value="Genomic_DNA"/>
</dbReference>
<evidence type="ECO:0000256" key="4">
    <source>
        <dbReference type="ARBA" id="ARBA00009375"/>
    </source>
</evidence>
<keyword evidence="6" id="KW-0819">tRNA processing</keyword>
<dbReference type="InterPro" id="IPR020103">
    <property type="entry name" value="PsdUridine_synth_cat_dom_sf"/>
</dbReference>
<dbReference type="GO" id="GO:0003723">
    <property type="term" value="F:RNA binding"/>
    <property type="evidence" value="ECO:0007669"/>
    <property type="project" value="InterPro"/>
</dbReference>
<feature type="region of interest" description="Disordered" evidence="16">
    <location>
        <begin position="1"/>
        <end position="76"/>
    </location>
</feature>
<dbReference type="RefSeq" id="XP_014169982.1">
    <property type="nucleotide sequence ID" value="XM_014314507.1"/>
</dbReference>
<comment type="function">
    <text evidence="10">Formation of pseudouridine at positions 27 and 28 in the anticodon stem and loop of transfer RNAs; at positions 34 and 36 of intron-containing precursor tRNA(Ile) and at position 35 in the intron-containing tRNA(Tyr). Catalyzes pseudouridylation at position 44 in U2 snRNA. Also catalyzes pseudouridylation of mRNAs.</text>
</comment>
<dbReference type="FunCoup" id="F0XNJ4">
    <property type="interactions" value="909"/>
</dbReference>
<evidence type="ECO:0000256" key="16">
    <source>
        <dbReference type="SAM" id="MobiDB-lite"/>
    </source>
</evidence>
<dbReference type="Proteomes" id="UP000007796">
    <property type="component" value="Unassembled WGS sequence"/>
</dbReference>
<dbReference type="InterPro" id="IPR001406">
    <property type="entry name" value="PsdUridine_synth_TruA"/>
</dbReference>
<dbReference type="HOGENOM" id="CLU_322118_0_0_1"/>
<keyword evidence="5" id="KW-0507">mRNA processing</keyword>
<evidence type="ECO:0000256" key="3">
    <source>
        <dbReference type="ARBA" id="ARBA00004123"/>
    </source>
</evidence>
<evidence type="ECO:0000256" key="2">
    <source>
        <dbReference type="ARBA" id="ARBA00001832"/>
    </source>
</evidence>
<feature type="compositionally biased region" description="Basic and acidic residues" evidence="16">
    <location>
        <begin position="57"/>
        <end position="68"/>
    </location>
</feature>
<reference evidence="18 19" key="1">
    <citation type="journal article" date="2011" name="Proc. Natl. Acad. Sci. U.S.A.">
        <title>Genome and transcriptome analyses of the mountain pine beetle-fungal symbiont Grosmannia clavigera, a lodgepole pine pathogen.</title>
        <authorList>
            <person name="DiGuistini S."/>
            <person name="Wang Y."/>
            <person name="Liao N.Y."/>
            <person name="Taylor G."/>
            <person name="Tanguay P."/>
            <person name="Feau N."/>
            <person name="Henrissat B."/>
            <person name="Chan S.K."/>
            <person name="Hesse-Orce U."/>
            <person name="Alamouti S.M."/>
            <person name="Tsui C.K.M."/>
            <person name="Docking R.T."/>
            <person name="Levasseur A."/>
            <person name="Haridas S."/>
            <person name="Robertson G."/>
            <person name="Birol I."/>
            <person name="Holt R.A."/>
            <person name="Marra M.A."/>
            <person name="Hamelin R.C."/>
            <person name="Hirst M."/>
            <person name="Jones S.J.M."/>
            <person name="Bohlmann J."/>
            <person name="Breuil C."/>
        </authorList>
    </citation>
    <scope>NUCLEOTIDE SEQUENCE [LARGE SCALE GENOMIC DNA]</scope>
    <source>
        <strain evidence="19">kw1407 / UAMH 11150</strain>
    </source>
</reference>
<evidence type="ECO:0000256" key="9">
    <source>
        <dbReference type="ARBA" id="ARBA00036943"/>
    </source>
</evidence>
<dbReference type="FunFam" id="3.30.70.660:FF:000002">
    <property type="entry name" value="tRNA pseudouridine synthase"/>
    <property type="match status" value="1"/>
</dbReference>
<comment type="subcellular location">
    <subcellularLocation>
        <location evidence="3">Nucleus</location>
    </subcellularLocation>
</comment>
<comment type="catalytic activity">
    <reaction evidence="9">
        <text>a uridine in tRNA = a pseudouridine in tRNA</text>
        <dbReference type="Rhea" id="RHEA:54572"/>
        <dbReference type="Rhea" id="RHEA-COMP:13339"/>
        <dbReference type="Rhea" id="RHEA-COMP:13934"/>
        <dbReference type="ChEBI" id="CHEBI:65314"/>
        <dbReference type="ChEBI" id="CHEBI:65315"/>
    </reaction>
</comment>
<dbReference type="FunFam" id="3.30.70.580:FF:000002">
    <property type="entry name" value="tRNA pseudouridine synthase"/>
    <property type="match status" value="1"/>
</dbReference>
<comment type="similarity">
    <text evidence="4">Belongs to the tRNA pseudouridine synthase TruA family.</text>
</comment>
<name>F0XNJ4_GROCL</name>
<comment type="catalytic activity">
    <reaction evidence="1">
        <text>a uridine in mRNA = a pseudouridine in mRNA</text>
        <dbReference type="Rhea" id="RHEA:56644"/>
        <dbReference type="Rhea" id="RHEA-COMP:14658"/>
        <dbReference type="Rhea" id="RHEA-COMP:14659"/>
        <dbReference type="ChEBI" id="CHEBI:65314"/>
        <dbReference type="ChEBI" id="CHEBI:65315"/>
    </reaction>
</comment>
<feature type="region of interest" description="Disordered" evidence="16">
    <location>
        <begin position="301"/>
        <end position="401"/>
    </location>
</feature>
<organism evidence="19">
    <name type="scientific">Grosmannia clavigera (strain kw1407 / UAMH 11150)</name>
    <name type="common">Blue stain fungus</name>
    <name type="synonym">Graphiocladiella clavigera</name>
    <dbReference type="NCBI Taxonomy" id="655863"/>
    <lineage>
        <taxon>Eukaryota</taxon>
        <taxon>Fungi</taxon>
        <taxon>Dikarya</taxon>
        <taxon>Ascomycota</taxon>
        <taxon>Pezizomycotina</taxon>
        <taxon>Sordariomycetes</taxon>
        <taxon>Sordariomycetidae</taxon>
        <taxon>Ophiostomatales</taxon>
        <taxon>Ophiostomataceae</taxon>
        <taxon>Leptographium</taxon>
    </lineage>
</organism>
<dbReference type="InterPro" id="IPR041708">
    <property type="entry name" value="PUS1/PUS2-like"/>
</dbReference>
<evidence type="ECO:0000256" key="14">
    <source>
        <dbReference type="PIRSR" id="PIRSR641708-1"/>
    </source>
</evidence>
<feature type="compositionally biased region" description="Basic residues" evidence="16">
    <location>
        <begin position="1"/>
        <end position="10"/>
    </location>
</feature>
<evidence type="ECO:0000313" key="18">
    <source>
        <dbReference type="EMBL" id="EFX00500.1"/>
    </source>
</evidence>
<feature type="region of interest" description="Disordered" evidence="16">
    <location>
        <begin position="877"/>
        <end position="899"/>
    </location>
</feature>
<evidence type="ECO:0000256" key="11">
    <source>
        <dbReference type="ARBA" id="ARBA00073968"/>
    </source>
</evidence>
<dbReference type="NCBIfam" id="TIGR00071">
    <property type="entry name" value="hisT_truA"/>
    <property type="match status" value="1"/>
</dbReference>
<keyword evidence="7" id="KW-0413">Isomerase</keyword>
<dbReference type="SUPFAM" id="SSF55120">
    <property type="entry name" value="Pseudouridine synthase"/>
    <property type="match status" value="1"/>
</dbReference>
<dbReference type="InterPro" id="IPR020095">
    <property type="entry name" value="PsdUridine_synth_TruA_C"/>
</dbReference>
<dbReference type="GeneID" id="25981054"/>
<keyword evidence="8" id="KW-0539">Nucleus</keyword>
<evidence type="ECO:0000256" key="1">
    <source>
        <dbReference type="ARBA" id="ARBA00001166"/>
    </source>
</evidence>
<dbReference type="STRING" id="655863.F0XNJ4"/>
<dbReference type="OrthoDB" id="10256309at2759"/>
<dbReference type="Pfam" id="PF01416">
    <property type="entry name" value="PseudoU_synth_1"/>
    <property type="match status" value="1"/>
</dbReference>
<evidence type="ECO:0000259" key="17">
    <source>
        <dbReference type="Pfam" id="PF01416"/>
    </source>
</evidence>
<evidence type="ECO:0000256" key="13">
    <source>
        <dbReference type="ARBA" id="ARBA00080858"/>
    </source>
</evidence>
<dbReference type="GO" id="GO:0005634">
    <property type="term" value="C:nucleus"/>
    <property type="evidence" value="ECO:0007669"/>
    <property type="project" value="UniProtKB-SubCell"/>
</dbReference>
<feature type="compositionally biased region" description="Polar residues" evidence="16">
    <location>
        <begin position="39"/>
        <end position="56"/>
    </location>
</feature>
<evidence type="ECO:0000256" key="15">
    <source>
        <dbReference type="PIRSR" id="PIRSR641708-2"/>
    </source>
</evidence>
<sequence>MGPAPVKKKQTAAGERSSDTWKPMITYYGDESQAKDTHASSQPRSGSNLNVDSTQVKPDENLQPRDKNMAQTTTPGDTARMLAEDLIDFSPSALAHVQEKYNRGTAHPMSGNADLLSDAFGDVSLSGSKMGFEAMLPNSGGESTNERGMFVPPNALEGVREALEINKAGKAVTWNWSEEPPQVREVTREECEELQPTPAFDEFMVQRWDRPWLAPKVSNGSQATPMEIDRNGSFSANAKKLNRYIGETVTKATESTAAKARDAVGSQTCTMEADNISLSATGTAGVPASSKTADTAAAATTAKCNAENDEQRDSTQRGGNERQSSGGRDGQQRDRKQGQGNVGKKPRRGRDSNGTWNKSDRDGRPKKRPRFEWEDRGGNGGNGSQGGEGGEGEQRRSNMRIPFSAEEIAAEERRPKRKVAVMIGYAGTGYRGMQINHDEKTIEGDLFAAFVAAGAIAKTNADDPKKSSLVRCARTDKGVHAAGNVISLKLIVEDADVVERINAHLPPQIRVWGIQRTINSFSCYQACDSRWYEYLLPSYALLPPHPDSFLGREMVASARRADAAEGAVGGMYDDMVHRLEDVRDFWSDVERDVVTPILDGLDAEVRRLVVEQLHATDFRTLGHRSLDDIEKTVEEAAKPAAELTATAPETPTKAAVDQVLREIKTAYVAAKRRYRITPTRLARLQEALSMYEGTSNFHNYTVQKSFKDASAKRHIKSFVVNPEPIQMRDTQWLSLRVHGQSFMMHQIRKMVAMAVMLTRCGTAPGPAMKLSYGPRRISIPRAPGFGLLLERPVFDSYNLRAQANFGKEPIDFDSYGAAFRTFKDEQIYARIWDVEESQNLFHAFFHQLDNYNTSYYMWAIPGGFDAAFERFGHGLSGPQPAALPGDEGDEVAEGEEGDG</sequence>
<proteinExistence type="inferred from homology"/>
<feature type="binding site" evidence="15">
    <location>
        <position position="532"/>
    </location>
    <ligand>
        <name>substrate</name>
    </ligand>
</feature>
<dbReference type="GO" id="GO:0031120">
    <property type="term" value="P:snRNA pseudouridine synthesis"/>
    <property type="evidence" value="ECO:0007669"/>
    <property type="project" value="UniProtKB-ARBA"/>
</dbReference>
<dbReference type="GO" id="GO:0031119">
    <property type="term" value="P:tRNA pseudouridine synthesis"/>
    <property type="evidence" value="ECO:0007669"/>
    <property type="project" value="InterPro"/>
</dbReference>
<dbReference type="Gene3D" id="3.30.70.580">
    <property type="entry name" value="Pseudouridine synthase I, catalytic domain, N-terminal subdomain"/>
    <property type="match status" value="1"/>
</dbReference>
<dbReference type="GO" id="GO:0006397">
    <property type="term" value="P:mRNA processing"/>
    <property type="evidence" value="ECO:0007669"/>
    <property type="project" value="UniProtKB-KW"/>
</dbReference>
<dbReference type="AlphaFoldDB" id="F0XNJ4"/>
<gene>
    <name evidence="18" type="ORF">CMQ_7502</name>
</gene>
<dbReference type="GO" id="GO:0009982">
    <property type="term" value="F:pseudouridine synthase activity"/>
    <property type="evidence" value="ECO:0007669"/>
    <property type="project" value="InterPro"/>
</dbReference>
<dbReference type="PANTHER" id="PTHR11142">
    <property type="entry name" value="PSEUDOURIDYLATE SYNTHASE"/>
    <property type="match status" value="1"/>
</dbReference>
<evidence type="ECO:0000256" key="7">
    <source>
        <dbReference type="ARBA" id="ARBA00023235"/>
    </source>
</evidence>
<feature type="compositionally biased region" description="Gly residues" evidence="16">
    <location>
        <begin position="378"/>
        <end position="389"/>
    </location>
</feature>
<evidence type="ECO:0000256" key="6">
    <source>
        <dbReference type="ARBA" id="ARBA00022694"/>
    </source>
</evidence>
<evidence type="ECO:0000256" key="8">
    <source>
        <dbReference type="ARBA" id="ARBA00023242"/>
    </source>
</evidence>
<feature type="active site" description="Nucleophile" evidence="14">
    <location>
        <position position="476"/>
    </location>
</feature>
<dbReference type="CDD" id="cd02568">
    <property type="entry name" value="PseudoU_synth_PUS1_PUS2"/>
    <property type="match status" value="1"/>
</dbReference>
<feature type="domain" description="Pseudouridine synthase I TruA alpha/beta" evidence="17">
    <location>
        <begin position="687"/>
        <end position="795"/>
    </location>
</feature>
<keyword evidence="19" id="KW-1185">Reference proteome</keyword>
<dbReference type="PANTHER" id="PTHR11142:SF4">
    <property type="entry name" value="PSEUDOURIDYLATE SYNTHASE 1 HOMOLOG"/>
    <property type="match status" value="1"/>
</dbReference>